<feature type="short sequence motif" description="HXTX 2" evidence="2">
    <location>
        <begin position="119"/>
        <end position="122"/>
    </location>
</feature>
<keyword evidence="1 2" id="KW-0378">Hydrolase</keyword>
<dbReference type="InterPro" id="IPR004175">
    <property type="entry name" value="RNA_CPDase"/>
</dbReference>
<dbReference type="HAMAP" id="MF_01940">
    <property type="entry name" value="RNA_CPDase"/>
    <property type="match status" value="1"/>
</dbReference>
<dbReference type="Pfam" id="PF13563">
    <property type="entry name" value="2_5_RNA_ligase2"/>
    <property type="match status" value="1"/>
</dbReference>
<name>A0ABV3RTW8_9RHOB</name>
<reference evidence="3 4" key="1">
    <citation type="submission" date="2024-07" db="EMBL/GenBank/DDBJ databases">
        <title>Marimonas sp.nov., isolated from tidal-flat sediment.</title>
        <authorList>
            <person name="Jayan J.N."/>
            <person name="Lee S.S."/>
        </authorList>
    </citation>
    <scope>NUCLEOTIDE SEQUENCE [LARGE SCALE GENOMIC DNA]</scope>
    <source>
        <strain evidence="3 4">MJW-29</strain>
    </source>
</reference>
<dbReference type="Proteomes" id="UP001556098">
    <property type="component" value="Unassembled WGS sequence"/>
</dbReference>
<evidence type="ECO:0000313" key="4">
    <source>
        <dbReference type="Proteomes" id="UP001556098"/>
    </source>
</evidence>
<comment type="caution">
    <text evidence="3">The sequence shown here is derived from an EMBL/GenBank/DDBJ whole genome shotgun (WGS) entry which is preliminary data.</text>
</comment>
<protein>
    <recommendedName>
        <fullName evidence="2">RNA 2',3'-cyclic phosphodiesterase</fullName>
        <shortName evidence="2">RNA 2',3'-CPDase</shortName>
        <ecNumber evidence="2">3.1.4.58</ecNumber>
    </recommendedName>
</protein>
<gene>
    <name evidence="3" type="primary">thpR</name>
    <name evidence="3" type="ORF">AB2B41_22845</name>
</gene>
<comment type="function">
    <text evidence="2">Hydrolyzes RNA 2',3'-cyclic phosphodiester to an RNA 2'-phosphomonoester.</text>
</comment>
<dbReference type="RefSeq" id="WP_367880136.1">
    <property type="nucleotide sequence ID" value="NZ_JBFNXX010000060.1"/>
</dbReference>
<proteinExistence type="inferred from homology"/>
<dbReference type="Gene3D" id="3.90.1140.10">
    <property type="entry name" value="Cyclic phosphodiesterase"/>
    <property type="match status" value="1"/>
</dbReference>
<dbReference type="SUPFAM" id="SSF55144">
    <property type="entry name" value="LigT-like"/>
    <property type="match status" value="1"/>
</dbReference>
<feature type="active site" description="Proton acceptor" evidence="2">
    <location>
        <position position="119"/>
    </location>
</feature>
<sequence length="182" mass="19891">MRAFVAIDLPDLVRGELGDLQNELAVGRAVPEENLHLTLCFLGEQPDEAIKEAHLALSCIQSSSFTLRLAGVGSFGKRSPQVIYADVAPSPGLMELEKRITRALRNAGLRFQKRRFRPHVTVTRLPKGLSVFEIANLQSRLAEVSAFQGSAFEVSSFQLYQSTLTPAGALHQVLANYELAGS</sequence>
<evidence type="ECO:0000313" key="3">
    <source>
        <dbReference type="EMBL" id="MEW9922448.1"/>
    </source>
</evidence>
<keyword evidence="4" id="KW-1185">Reference proteome</keyword>
<dbReference type="NCBIfam" id="TIGR02258">
    <property type="entry name" value="2_5_ligase"/>
    <property type="match status" value="1"/>
</dbReference>
<dbReference type="PANTHER" id="PTHR35561:SF1">
    <property type="entry name" value="RNA 2',3'-CYCLIC PHOSPHODIESTERASE"/>
    <property type="match status" value="1"/>
</dbReference>
<feature type="short sequence motif" description="HXTX 1" evidence="2">
    <location>
        <begin position="36"/>
        <end position="39"/>
    </location>
</feature>
<evidence type="ECO:0000256" key="1">
    <source>
        <dbReference type="ARBA" id="ARBA00022801"/>
    </source>
</evidence>
<accession>A0ABV3RTW8</accession>
<dbReference type="InterPro" id="IPR009097">
    <property type="entry name" value="Cyclic_Pdiesterase"/>
</dbReference>
<organism evidence="3 4">
    <name type="scientific">Sulfitobacter sediminis</name>
    <dbReference type="NCBI Taxonomy" id="3234186"/>
    <lineage>
        <taxon>Bacteria</taxon>
        <taxon>Pseudomonadati</taxon>
        <taxon>Pseudomonadota</taxon>
        <taxon>Alphaproteobacteria</taxon>
        <taxon>Rhodobacterales</taxon>
        <taxon>Roseobacteraceae</taxon>
        <taxon>Sulfitobacter</taxon>
    </lineage>
</organism>
<evidence type="ECO:0000256" key="2">
    <source>
        <dbReference type="HAMAP-Rule" id="MF_01940"/>
    </source>
</evidence>
<comment type="catalytic activity">
    <reaction evidence="2">
        <text>a 3'-end 2',3'-cyclophospho-ribonucleotide-RNA + H2O = a 3'-end 2'-phospho-ribonucleotide-RNA + H(+)</text>
        <dbReference type="Rhea" id="RHEA:11828"/>
        <dbReference type="Rhea" id="RHEA-COMP:10464"/>
        <dbReference type="Rhea" id="RHEA-COMP:17353"/>
        <dbReference type="ChEBI" id="CHEBI:15377"/>
        <dbReference type="ChEBI" id="CHEBI:15378"/>
        <dbReference type="ChEBI" id="CHEBI:83064"/>
        <dbReference type="ChEBI" id="CHEBI:173113"/>
        <dbReference type="EC" id="3.1.4.58"/>
    </reaction>
</comment>
<dbReference type="EC" id="3.1.4.58" evidence="2"/>
<comment type="similarity">
    <text evidence="2">Belongs to the 2H phosphoesterase superfamily. ThpR family.</text>
</comment>
<feature type="active site" description="Proton donor" evidence="2">
    <location>
        <position position="36"/>
    </location>
</feature>
<dbReference type="EMBL" id="JBFNXX010000060">
    <property type="protein sequence ID" value="MEW9922448.1"/>
    <property type="molecule type" value="Genomic_DNA"/>
</dbReference>
<dbReference type="PANTHER" id="PTHR35561">
    <property type="entry name" value="RNA 2',3'-CYCLIC PHOSPHODIESTERASE"/>
    <property type="match status" value="1"/>
</dbReference>